<dbReference type="RefSeq" id="WP_377555380.1">
    <property type="nucleotide sequence ID" value="NZ_JBHUHQ010000009.1"/>
</dbReference>
<protein>
    <submittedName>
        <fullName evidence="3">Aspartate/glutamate racemase family protein</fullName>
    </submittedName>
</protein>
<dbReference type="InterPro" id="IPR033134">
    <property type="entry name" value="Asp/Glu_racemase_AS_2"/>
</dbReference>
<dbReference type="InterPro" id="IPR004380">
    <property type="entry name" value="Asp_race"/>
</dbReference>
<keyword evidence="2" id="KW-0413">Isomerase</keyword>
<evidence type="ECO:0000313" key="4">
    <source>
        <dbReference type="Proteomes" id="UP001597383"/>
    </source>
</evidence>
<keyword evidence="4" id="KW-1185">Reference proteome</keyword>
<dbReference type="EMBL" id="JBHUHQ010000009">
    <property type="protein sequence ID" value="MFD2043653.1"/>
    <property type="molecule type" value="Genomic_DNA"/>
</dbReference>
<evidence type="ECO:0000256" key="1">
    <source>
        <dbReference type="ARBA" id="ARBA00007847"/>
    </source>
</evidence>
<evidence type="ECO:0000256" key="2">
    <source>
        <dbReference type="ARBA" id="ARBA00023235"/>
    </source>
</evidence>
<dbReference type="NCBIfam" id="TIGR00035">
    <property type="entry name" value="asp_race"/>
    <property type="match status" value="1"/>
</dbReference>
<dbReference type="Proteomes" id="UP001597383">
    <property type="component" value="Unassembled WGS sequence"/>
</dbReference>
<organism evidence="3 4">
    <name type="scientific">Ornithinibacillus salinisoli</name>
    <dbReference type="NCBI Taxonomy" id="1848459"/>
    <lineage>
        <taxon>Bacteria</taxon>
        <taxon>Bacillati</taxon>
        <taxon>Bacillota</taxon>
        <taxon>Bacilli</taxon>
        <taxon>Bacillales</taxon>
        <taxon>Bacillaceae</taxon>
        <taxon>Ornithinibacillus</taxon>
    </lineage>
</organism>
<reference evidence="4" key="1">
    <citation type="journal article" date="2019" name="Int. J. Syst. Evol. Microbiol.">
        <title>The Global Catalogue of Microorganisms (GCM) 10K type strain sequencing project: providing services to taxonomists for standard genome sequencing and annotation.</title>
        <authorList>
            <consortium name="The Broad Institute Genomics Platform"/>
            <consortium name="The Broad Institute Genome Sequencing Center for Infectious Disease"/>
            <person name="Wu L."/>
            <person name="Ma J."/>
        </authorList>
    </citation>
    <scope>NUCLEOTIDE SEQUENCE [LARGE SCALE GENOMIC DNA]</scope>
    <source>
        <strain evidence="4">R28</strain>
    </source>
</reference>
<dbReference type="InterPro" id="IPR001920">
    <property type="entry name" value="Asp/Glu_race"/>
</dbReference>
<dbReference type="InterPro" id="IPR015942">
    <property type="entry name" value="Asp/Glu/hydantoin_racemase"/>
</dbReference>
<comment type="caution">
    <text evidence="3">The sequence shown here is derived from an EMBL/GenBank/DDBJ whole genome shotgun (WGS) entry which is preliminary data.</text>
</comment>
<dbReference type="PROSITE" id="PS00924">
    <property type="entry name" value="ASP_GLU_RACEMASE_2"/>
    <property type="match status" value="1"/>
</dbReference>
<evidence type="ECO:0000313" key="3">
    <source>
        <dbReference type="EMBL" id="MFD2043653.1"/>
    </source>
</evidence>
<dbReference type="Pfam" id="PF01177">
    <property type="entry name" value="Asp_Glu_race"/>
    <property type="match status" value="1"/>
</dbReference>
<dbReference type="Gene3D" id="3.40.50.1860">
    <property type="match status" value="2"/>
</dbReference>
<name>A0ABW4VVQ5_9BACI</name>
<dbReference type="PANTHER" id="PTHR21198:SF7">
    <property type="entry name" value="ASPARTATE-GLUTAMATE RACEMASE FAMILY"/>
    <property type="match status" value="1"/>
</dbReference>
<gene>
    <name evidence="3" type="ORF">ACFSJF_05095</name>
</gene>
<accession>A0ABW4VVQ5</accession>
<dbReference type="PANTHER" id="PTHR21198">
    <property type="entry name" value="GLUTAMATE RACEMASE"/>
    <property type="match status" value="1"/>
</dbReference>
<sequence>MKEKKLGVLGGMGPAATSLFFEKVIENTVANKDQEHIDMVILNHATIPDRTKAILENNKEPFLAEVKKDLHIFEQVEINNIAIPCNTSHYFYDEMQAMTSINIINMIDETVRYIRNHYGEGAKVGILATDGTINTGIYQNGCHKYNINPYTPNVHVQEKVMRTIYDFKADKPIDVNEFESIIKDLVFVDQCDCVILGCTELSCIEVEEELMPYCVDAMQVLVNESILLSGKELKYNPRSPILTKEGLK</sequence>
<comment type="similarity">
    <text evidence="1">Belongs to the aspartate/glutamate racemases family.</text>
</comment>
<dbReference type="SUPFAM" id="SSF53681">
    <property type="entry name" value="Aspartate/glutamate racemase"/>
    <property type="match status" value="2"/>
</dbReference>
<proteinExistence type="inferred from homology"/>